<name>H6N5N8_MYCHN</name>
<protein>
    <submittedName>
        <fullName evidence="1">DNA polymerase III, polC-type</fullName>
        <ecNumber evidence="1">2.7.7.7</ecNumber>
    </submittedName>
</protein>
<organism evidence="1 2">
    <name type="scientific">Mycoplasma haemocanis (strain Illinois)</name>
    <dbReference type="NCBI Taxonomy" id="1111676"/>
    <lineage>
        <taxon>Bacteria</taxon>
        <taxon>Bacillati</taxon>
        <taxon>Mycoplasmatota</taxon>
        <taxon>Mollicutes</taxon>
        <taxon>Mycoplasmataceae</taxon>
        <taxon>Mycoplasma</taxon>
    </lineage>
</organism>
<gene>
    <name evidence="1" type="primary">polC1</name>
    <name evidence="1" type="ordered locus">MHC_00660</name>
</gene>
<dbReference type="Gene3D" id="3.30.420.10">
    <property type="entry name" value="Ribonuclease H-like superfamily/Ribonuclease H"/>
    <property type="match status" value="1"/>
</dbReference>
<dbReference type="AlphaFoldDB" id="H6N5N8"/>
<evidence type="ECO:0000313" key="1">
    <source>
        <dbReference type="EMBL" id="AEW44998.1"/>
    </source>
</evidence>
<proteinExistence type="predicted"/>
<keyword evidence="2" id="KW-1185">Reference proteome</keyword>
<dbReference type="Proteomes" id="UP000009135">
    <property type="component" value="Chromosome"/>
</dbReference>
<keyword evidence="1" id="KW-0548">Nucleotidyltransferase</keyword>
<keyword evidence="1" id="KW-0808">Transferase</keyword>
<dbReference type="SUPFAM" id="SSF53098">
    <property type="entry name" value="Ribonuclease H-like"/>
    <property type="match status" value="1"/>
</dbReference>
<reference evidence="1 2" key="1">
    <citation type="journal article" date="2012" name="J. Bacteriol.">
        <title>Complete genome sequence of Mycoplasma haemocanis strain Illinois.</title>
        <authorList>
            <person name="do Nascimento N.C."/>
            <person name="Guimaraes A.M."/>
            <person name="Santos A.P."/>
            <person name="Sanmiguel P.J."/>
            <person name="Messick J.B."/>
        </authorList>
    </citation>
    <scope>NUCLEOTIDE SEQUENCE [LARGE SCALE GENOMIC DNA]</scope>
    <source>
        <strain evidence="1 2">Illinois</strain>
    </source>
</reference>
<dbReference type="KEGG" id="mhe:MHC_00660"/>
<dbReference type="GO" id="GO:0003887">
    <property type="term" value="F:DNA-directed DNA polymerase activity"/>
    <property type="evidence" value="ECO:0007669"/>
    <property type="project" value="UniProtKB-EC"/>
</dbReference>
<dbReference type="HOGENOM" id="CLU_2523974_0_0_14"/>
<dbReference type="OrthoDB" id="9778264at2"/>
<sequence length="84" mass="10089">MKSTFIVSPDYRKRKRYNVYCVLDIETTGFNHKIEEITEISIHRCCNEKRVDKYHKNFVADLDDRFQALNEAAFNMFKKPDSHK</sequence>
<dbReference type="InterPro" id="IPR012337">
    <property type="entry name" value="RNaseH-like_sf"/>
</dbReference>
<dbReference type="STRING" id="1111676.MHC_00660"/>
<accession>H6N5N8</accession>
<dbReference type="EMBL" id="CP003199">
    <property type="protein sequence ID" value="AEW44998.1"/>
    <property type="molecule type" value="Genomic_DNA"/>
</dbReference>
<dbReference type="InterPro" id="IPR036397">
    <property type="entry name" value="RNaseH_sf"/>
</dbReference>
<dbReference type="EC" id="2.7.7.7" evidence="1"/>
<evidence type="ECO:0000313" key="2">
    <source>
        <dbReference type="Proteomes" id="UP000009135"/>
    </source>
</evidence>
<dbReference type="GO" id="GO:0003676">
    <property type="term" value="F:nucleic acid binding"/>
    <property type="evidence" value="ECO:0007669"/>
    <property type="project" value="InterPro"/>
</dbReference>